<feature type="compositionally biased region" description="Low complexity" evidence="1">
    <location>
        <begin position="170"/>
        <end position="182"/>
    </location>
</feature>
<name>A0A4Q9M7D9_9APHY</name>
<evidence type="ECO:0000313" key="2">
    <source>
        <dbReference type="EMBL" id="TBU22267.1"/>
    </source>
</evidence>
<protein>
    <submittedName>
        <fullName evidence="2">Uncharacterized protein</fullName>
    </submittedName>
</protein>
<feature type="compositionally biased region" description="Acidic residues" evidence="1">
    <location>
        <begin position="183"/>
        <end position="245"/>
    </location>
</feature>
<gene>
    <name evidence="2" type="ORF">BD311DRAFT_676468</name>
</gene>
<dbReference type="OrthoDB" id="3267098at2759"/>
<feature type="compositionally biased region" description="Acidic residues" evidence="1">
    <location>
        <begin position="158"/>
        <end position="167"/>
    </location>
</feature>
<proteinExistence type="predicted"/>
<dbReference type="Proteomes" id="UP000292957">
    <property type="component" value="Unassembled WGS sequence"/>
</dbReference>
<dbReference type="EMBL" id="ML143549">
    <property type="protein sequence ID" value="TBU22267.1"/>
    <property type="molecule type" value="Genomic_DNA"/>
</dbReference>
<evidence type="ECO:0000256" key="1">
    <source>
        <dbReference type="SAM" id="MobiDB-lite"/>
    </source>
</evidence>
<feature type="compositionally biased region" description="Polar residues" evidence="1">
    <location>
        <begin position="144"/>
        <end position="153"/>
    </location>
</feature>
<reference evidence="2" key="1">
    <citation type="submission" date="2019-01" db="EMBL/GenBank/DDBJ databases">
        <title>Draft genome sequences of three monokaryotic isolates of the white-rot basidiomycete fungus Dichomitus squalens.</title>
        <authorList>
            <consortium name="DOE Joint Genome Institute"/>
            <person name="Lopez S.C."/>
            <person name="Andreopoulos B."/>
            <person name="Pangilinan J."/>
            <person name="Lipzen A."/>
            <person name="Riley R."/>
            <person name="Ahrendt S."/>
            <person name="Ng V."/>
            <person name="Barry K."/>
            <person name="Daum C."/>
            <person name="Grigoriev I.V."/>
            <person name="Hilden K.S."/>
            <person name="Makela M.R."/>
            <person name="de Vries R.P."/>
        </authorList>
    </citation>
    <scope>NUCLEOTIDE SEQUENCE [LARGE SCALE GENOMIC DNA]</scope>
    <source>
        <strain evidence="2">OM18370.1</strain>
    </source>
</reference>
<dbReference type="AlphaFoldDB" id="A0A4Q9M7D9"/>
<sequence length="255" mass="27617">MVAPEGSAHPYLYARVIGLFHVHAYLAGCDPLGADDTEPRPFQVLWLRWFDVDSCAPGIKLRRLPRLKWASTGDEAFGFIAPRQVLRAAHLIPAFHYGQSDAALPGSSIARQEEENDIDWTYHYVGIFADRDMLMRHVGDGVGHQNTGAQAATSPPDTDGDTDDEVEQPATDADGDGAMAVDVLEDTTVGDDYENLGSDYDEEGSEDDGGAGTSDDEDNGQNSTDDEGDLGPEDGENDLLSVDEYEYARSGYAPL</sequence>
<accession>A0A4Q9M7D9</accession>
<feature type="region of interest" description="Disordered" evidence="1">
    <location>
        <begin position="139"/>
        <end position="255"/>
    </location>
</feature>
<organism evidence="2">
    <name type="scientific">Dichomitus squalens</name>
    <dbReference type="NCBI Taxonomy" id="114155"/>
    <lineage>
        <taxon>Eukaryota</taxon>
        <taxon>Fungi</taxon>
        <taxon>Dikarya</taxon>
        <taxon>Basidiomycota</taxon>
        <taxon>Agaricomycotina</taxon>
        <taxon>Agaricomycetes</taxon>
        <taxon>Polyporales</taxon>
        <taxon>Polyporaceae</taxon>
        <taxon>Dichomitus</taxon>
    </lineage>
</organism>